<dbReference type="HOGENOM" id="CLU_2742600_0_0_1"/>
<sequence>MCKNESHPLYGYFMAKVSATIFECDADDVNRLIEAKKSELKITRISNPSKETVMKAINKYEMAKHCRWKAR</sequence>
<keyword evidence="2" id="KW-1185">Reference proteome</keyword>
<dbReference type="EMBL" id="GL732743">
    <property type="protein sequence ID" value="EFX65482.1"/>
    <property type="molecule type" value="Genomic_DNA"/>
</dbReference>
<protein>
    <submittedName>
        <fullName evidence="1">Uncharacterized protein</fullName>
    </submittedName>
</protein>
<proteinExistence type="predicted"/>
<accession>E9HS10</accession>
<name>E9HS10_DAPPU</name>
<dbReference type="KEGG" id="dpx:DAPPUDRAFT_333150"/>
<dbReference type="PANTHER" id="PTHR24401:SF29">
    <property type="entry name" value="SI:CH211-243P7.3-RELATED"/>
    <property type="match status" value="1"/>
</dbReference>
<dbReference type="PANTHER" id="PTHR24401">
    <property type="entry name" value="SI:CH211-243P7.3-RELATED"/>
    <property type="match status" value="1"/>
</dbReference>
<gene>
    <name evidence="1" type="ORF">DAPPUDRAFT_333150</name>
</gene>
<evidence type="ECO:0000313" key="1">
    <source>
        <dbReference type="EMBL" id="EFX65482.1"/>
    </source>
</evidence>
<dbReference type="InParanoid" id="E9HS10"/>
<reference evidence="1 2" key="1">
    <citation type="journal article" date="2011" name="Science">
        <title>The ecoresponsive genome of Daphnia pulex.</title>
        <authorList>
            <person name="Colbourne J.K."/>
            <person name="Pfrender M.E."/>
            <person name="Gilbert D."/>
            <person name="Thomas W.K."/>
            <person name="Tucker A."/>
            <person name="Oakley T.H."/>
            <person name="Tokishita S."/>
            <person name="Aerts A."/>
            <person name="Arnold G.J."/>
            <person name="Basu M.K."/>
            <person name="Bauer D.J."/>
            <person name="Caceres C.E."/>
            <person name="Carmel L."/>
            <person name="Casola C."/>
            <person name="Choi J.H."/>
            <person name="Detter J.C."/>
            <person name="Dong Q."/>
            <person name="Dusheyko S."/>
            <person name="Eads B.D."/>
            <person name="Frohlich T."/>
            <person name="Geiler-Samerotte K.A."/>
            <person name="Gerlach D."/>
            <person name="Hatcher P."/>
            <person name="Jogdeo S."/>
            <person name="Krijgsveld J."/>
            <person name="Kriventseva E.V."/>
            <person name="Kultz D."/>
            <person name="Laforsch C."/>
            <person name="Lindquist E."/>
            <person name="Lopez J."/>
            <person name="Manak J.R."/>
            <person name="Muller J."/>
            <person name="Pangilinan J."/>
            <person name="Patwardhan R.P."/>
            <person name="Pitluck S."/>
            <person name="Pritham E.J."/>
            <person name="Rechtsteiner A."/>
            <person name="Rho M."/>
            <person name="Rogozin I.B."/>
            <person name="Sakarya O."/>
            <person name="Salamov A."/>
            <person name="Schaack S."/>
            <person name="Shapiro H."/>
            <person name="Shiga Y."/>
            <person name="Skalitzky C."/>
            <person name="Smith Z."/>
            <person name="Souvorov A."/>
            <person name="Sung W."/>
            <person name="Tang Z."/>
            <person name="Tsuchiya D."/>
            <person name="Tu H."/>
            <person name="Vos H."/>
            <person name="Wang M."/>
            <person name="Wolf Y.I."/>
            <person name="Yamagata H."/>
            <person name="Yamada T."/>
            <person name="Ye Y."/>
            <person name="Shaw J.R."/>
            <person name="Andrews J."/>
            <person name="Crease T.J."/>
            <person name="Tang H."/>
            <person name="Lucas S.M."/>
            <person name="Robertson H.M."/>
            <person name="Bork P."/>
            <person name="Koonin E.V."/>
            <person name="Zdobnov E.M."/>
            <person name="Grigoriev I.V."/>
            <person name="Lynch M."/>
            <person name="Boore J.L."/>
        </authorList>
    </citation>
    <scope>NUCLEOTIDE SEQUENCE [LARGE SCALE GENOMIC DNA]</scope>
</reference>
<dbReference type="Proteomes" id="UP000000305">
    <property type="component" value="Unassembled WGS sequence"/>
</dbReference>
<organism evidence="1 2">
    <name type="scientific">Daphnia pulex</name>
    <name type="common">Water flea</name>
    <dbReference type="NCBI Taxonomy" id="6669"/>
    <lineage>
        <taxon>Eukaryota</taxon>
        <taxon>Metazoa</taxon>
        <taxon>Ecdysozoa</taxon>
        <taxon>Arthropoda</taxon>
        <taxon>Crustacea</taxon>
        <taxon>Branchiopoda</taxon>
        <taxon>Diplostraca</taxon>
        <taxon>Cladocera</taxon>
        <taxon>Anomopoda</taxon>
        <taxon>Daphniidae</taxon>
        <taxon>Daphnia</taxon>
    </lineage>
</organism>
<dbReference type="AlphaFoldDB" id="E9HS10"/>
<evidence type="ECO:0000313" key="2">
    <source>
        <dbReference type="Proteomes" id="UP000000305"/>
    </source>
</evidence>